<accession>U9TKG8</accession>
<dbReference type="HOGENOM" id="CLU_2559452_0_0_1"/>
<reference evidence="1" key="1">
    <citation type="submission" date="2013-07" db="EMBL/GenBank/DDBJ databases">
        <title>The genome of an arbuscular mycorrhizal fungus provides insights into the evolution of the oldest plant symbiosis.</title>
        <authorList>
            <consortium name="DOE Joint Genome Institute"/>
            <person name="Tisserant E."/>
            <person name="Malbreil M."/>
            <person name="Kuo A."/>
            <person name="Kohler A."/>
            <person name="Symeonidi A."/>
            <person name="Balestrini R."/>
            <person name="Charron P."/>
            <person name="Duensing N."/>
            <person name="Frei-dit-Frey N."/>
            <person name="Gianinazzi-Pearson V."/>
            <person name="Gilbert B."/>
            <person name="Handa Y."/>
            <person name="Hijri M."/>
            <person name="Kaul R."/>
            <person name="Kawaguchi M."/>
            <person name="Krajinski F."/>
            <person name="Lammers P."/>
            <person name="Lapierre D."/>
            <person name="Masclaux F.G."/>
            <person name="Murat C."/>
            <person name="Morin E."/>
            <person name="Ndikumana S."/>
            <person name="Pagni M."/>
            <person name="Petitpierre D."/>
            <person name="Requena N."/>
            <person name="Rosikiewicz P."/>
            <person name="Riley R."/>
            <person name="Saito K."/>
            <person name="San Clemente H."/>
            <person name="Shapiro H."/>
            <person name="van Tuinen D."/>
            <person name="Becard G."/>
            <person name="Bonfante P."/>
            <person name="Paszkowski U."/>
            <person name="Shachar-Hill Y."/>
            <person name="Young J.P."/>
            <person name="Sanders I.R."/>
            <person name="Henrissat B."/>
            <person name="Rensing S.A."/>
            <person name="Grigoriev I.V."/>
            <person name="Corradi N."/>
            <person name="Roux C."/>
            <person name="Martin F."/>
        </authorList>
    </citation>
    <scope>NUCLEOTIDE SEQUENCE</scope>
    <source>
        <strain evidence="1">DAOM 197198</strain>
    </source>
</reference>
<dbReference type="AlphaFoldDB" id="U9TKG8"/>
<name>U9TKG8_RHIID</name>
<dbReference type="EMBL" id="KI288947">
    <property type="protein sequence ID" value="ESA08659.1"/>
    <property type="molecule type" value="Genomic_DNA"/>
</dbReference>
<proteinExistence type="predicted"/>
<protein>
    <submittedName>
        <fullName evidence="1">Uncharacterized protein</fullName>
    </submittedName>
</protein>
<gene>
    <name evidence="1" type="ORF">GLOINDRAFT_31442</name>
</gene>
<evidence type="ECO:0000313" key="1">
    <source>
        <dbReference type="EMBL" id="ESA08659.1"/>
    </source>
</evidence>
<sequence>MPEARRLPPVHNSIQFIKEHSKMQTHENSIKQIFLIIYQCRHNFYLLAYTKAFRRRTSMGSYMLCTLLKKGEKEIRRKSKFK</sequence>
<organism evidence="1">
    <name type="scientific">Rhizophagus irregularis (strain DAOM 181602 / DAOM 197198 / MUCL 43194)</name>
    <name type="common">Arbuscular mycorrhizal fungus</name>
    <name type="synonym">Glomus intraradices</name>
    <dbReference type="NCBI Taxonomy" id="747089"/>
    <lineage>
        <taxon>Eukaryota</taxon>
        <taxon>Fungi</taxon>
        <taxon>Fungi incertae sedis</taxon>
        <taxon>Mucoromycota</taxon>
        <taxon>Glomeromycotina</taxon>
        <taxon>Glomeromycetes</taxon>
        <taxon>Glomerales</taxon>
        <taxon>Glomeraceae</taxon>
        <taxon>Rhizophagus</taxon>
    </lineage>
</organism>